<keyword evidence="3" id="KW-1185">Reference proteome</keyword>
<dbReference type="Proteomes" id="UP001434883">
    <property type="component" value="Unassembled WGS sequence"/>
</dbReference>
<sequence length="58" mass="6420">ITANSSVFSPQQPQQRHTGLVPVSPVLPAALTAQQRSRKSRDISIVTRTLSMFRDKSE</sequence>
<name>A0ABV0R1W9_9TELE</name>
<dbReference type="EMBL" id="JAHRIN010030927">
    <property type="protein sequence ID" value="MEQ2202110.1"/>
    <property type="molecule type" value="Genomic_DNA"/>
</dbReference>
<proteinExistence type="predicted"/>
<reference evidence="2 3" key="1">
    <citation type="submission" date="2021-06" db="EMBL/GenBank/DDBJ databases">
        <authorList>
            <person name="Palmer J.M."/>
        </authorList>
    </citation>
    <scope>NUCLEOTIDE SEQUENCE [LARGE SCALE GENOMIC DNA]</scope>
    <source>
        <strain evidence="2 3">XC_2019</strain>
        <tissue evidence="2">Muscle</tissue>
    </source>
</reference>
<organism evidence="2 3">
    <name type="scientific">Xenoophorus captivus</name>
    <dbReference type="NCBI Taxonomy" id="1517983"/>
    <lineage>
        <taxon>Eukaryota</taxon>
        <taxon>Metazoa</taxon>
        <taxon>Chordata</taxon>
        <taxon>Craniata</taxon>
        <taxon>Vertebrata</taxon>
        <taxon>Euteleostomi</taxon>
        <taxon>Actinopterygii</taxon>
        <taxon>Neopterygii</taxon>
        <taxon>Teleostei</taxon>
        <taxon>Neoteleostei</taxon>
        <taxon>Acanthomorphata</taxon>
        <taxon>Ovalentaria</taxon>
        <taxon>Atherinomorphae</taxon>
        <taxon>Cyprinodontiformes</taxon>
        <taxon>Goodeidae</taxon>
        <taxon>Xenoophorus</taxon>
    </lineage>
</organism>
<feature type="non-terminal residue" evidence="2">
    <location>
        <position position="1"/>
    </location>
</feature>
<protein>
    <submittedName>
        <fullName evidence="2">Uncharacterized protein</fullName>
    </submittedName>
</protein>
<evidence type="ECO:0000256" key="1">
    <source>
        <dbReference type="SAM" id="MobiDB-lite"/>
    </source>
</evidence>
<evidence type="ECO:0000313" key="2">
    <source>
        <dbReference type="EMBL" id="MEQ2202110.1"/>
    </source>
</evidence>
<feature type="region of interest" description="Disordered" evidence="1">
    <location>
        <begin position="1"/>
        <end position="22"/>
    </location>
</feature>
<evidence type="ECO:0000313" key="3">
    <source>
        <dbReference type="Proteomes" id="UP001434883"/>
    </source>
</evidence>
<accession>A0ABV0R1W9</accession>
<comment type="caution">
    <text evidence="2">The sequence shown here is derived from an EMBL/GenBank/DDBJ whole genome shotgun (WGS) entry which is preliminary data.</text>
</comment>
<gene>
    <name evidence="2" type="ORF">XENOCAPTIV_024456</name>
</gene>
<feature type="compositionally biased region" description="Polar residues" evidence="1">
    <location>
        <begin position="1"/>
        <end position="17"/>
    </location>
</feature>